<protein>
    <submittedName>
        <fullName evidence="2">Uncharacterized protein</fullName>
    </submittedName>
</protein>
<organism evidence="2 3">
    <name type="scientific">Rotaria sordida</name>
    <dbReference type="NCBI Taxonomy" id="392033"/>
    <lineage>
        <taxon>Eukaryota</taxon>
        <taxon>Metazoa</taxon>
        <taxon>Spiralia</taxon>
        <taxon>Gnathifera</taxon>
        <taxon>Rotifera</taxon>
        <taxon>Eurotatoria</taxon>
        <taxon>Bdelloidea</taxon>
        <taxon>Philodinida</taxon>
        <taxon>Philodinidae</taxon>
        <taxon>Rotaria</taxon>
    </lineage>
</organism>
<dbReference type="EMBL" id="CAJOBD010024341">
    <property type="protein sequence ID" value="CAF4259274.1"/>
    <property type="molecule type" value="Genomic_DNA"/>
</dbReference>
<name>A0A820FAQ8_9BILA</name>
<dbReference type="Proteomes" id="UP000663836">
    <property type="component" value="Unassembled WGS sequence"/>
</dbReference>
<sequence>EHLIEPLDHCRPSNRNLSSQEISHQVCNDDGDEKKEHLIEPLDQCRLSNQYLFSQQTSHQVFNDDGDEKK</sequence>
<evidence type="ECO:0000313" key="2">
    <source>
        <dbReference type="EMBL" id="CAF4259274.1"/>
    </source>
</evidence>
<feature type="non-terminal residue" evidence="2">
    <location>
        <position position="70"/>
    </location>
</feature>
<evidence type="ECO:0000256" key="1">
    <source>
        <dbReference type="SAM" id="MobiDB-lite"/>
    </source>
</evidence>
<evidence type="ECO:0000313" key="3">
    <source>
        <dbReference type="Proteomes" id="UP000663836"/>
    </source>
</evidence>
<feature type="non-terminal residue" evidence="2">
    <location>
        <position position="1"/>
    </location>
</feature>
<feature type="compositionally biased region" description="Basic and acidic residues" evidence="1">
    <location>
        <begin position="1"/>
        <end position="11"/>
    </location>
</feature>
<proteinExistence type="predicted"/>
<comment type="caution">
    <text evidence="2">The sequence shown here is derived from an EMBL/GenBank/DDBJ whole genome shotgun (WGS) entry which is preliminary data.</text>
</comment>
<feature type="compositionally biased region" description="Polar residues" evidence="1">
    <location>
        <begin position="13"/>
        <end position="22"/>
    </location>
</feature>
<dbReference type="AlphaFoldDB" id="A0A820FAQ8"/>
<reference evidence="2" key="1">
    <citation type="submission" date="2021-02" db="EMBL/GenBank/DDBJ databases">
        <authorList>
            <person name="Nowell W R."/>
        </authorList>
    </citation>
    <scope>NUCLEOTIDE SEQUENCE</scope>
</reference>
<accession>A0A820FAQ8</accession>
<gene>
    <name evidence="2" type="ORF">JBS370_LOCUS39009</name>
</gene>
<feature type="region of interest" description="Disordered" evidence="1">
    <location>
        <begin position="1"/>
        <end position="22"/>
    </location>
</feature>